<protein>
    <submittedName>
        <fullName evidence="1">Uncharacterized protein</fullName>
    </submittedName>
</protein>
<dbReference type="AlphaFoldDB" id="A0A852V807"/>
<sequence>MTVPADKNYADVLGLHVDVEPGLHQVQGVLTLTAVAPVRIATGAQLLGPTASVAIDTWLHYLGGISEMHPAFYYGSLLSDLWYWLQPGQSFQARFTGTLNVAEPGTLSVQAGGIPETSTWPFDAEFEVYEWQVDGGEVAHTDTVPQSGGGAAQITPDGVAETVTFRRQMPAVPGYQYQAGAWLWADEPWADAGIVVRWHDGNGDILREDSAAGAIEAGVWVQRVLNVAAPDGAVDAYLEVRMGGTPPSSAVLYVDDVTWAGFGGTVRVSAGSFLAAAPM</sequence>
<evidence type="ECO:0000313" key="2">
    <source>
        <dbReference type="Proteomes" id="UP000576393"/>
    </source>
</evidence>
<proteinExistence type="predicted"/>
<name>A0A852V807_9ACTN</name>
<keyword evidence="2" id="KW-1185">Reference proteome</keyword>
<gene>
    <name evidence="1" type="ORF">HDA43_006841</name>
</gene>
<comment type="caution">
    <text evidence="1">The sequence shown here is derived from an EMBL/GenBank/DDBJ whole genome shotgun (WGS) entry which is preliminary data.</text>
</comment>
<reference evidence="1 2" key="1">
    <citation type="submission" date="2020-07" db="EMBL/GenBank/DDBJ databases">
        <title>Sequencing the genomes of 1000 actinobacteria strains.</title>
        <authorList>
            <person name="Klenk H.-P."/>
        </authorList>
    </citation>
    <scope>NUCLEOTIDE SEQUENCE [LARGE SCALE GENOMIC DNA]</scope>
    <source>
        <strain evidence="1 2">DSM 45763</strain>
    </source>
</reference>
<organism evidence="1 2">
    <name type="scientific">Streptosporangium sandarakinum</name>
    <dbReference type="NCBI Taxonomy" id="1260955"/>
    <lineage>
        <taxon>Bacteria</taxon>
        <taxon>Bacillati</taxon>
        <taxon>Actinomycetota</taxon>
        <taxon>Actinomycetes</taxon>
        <taxon>Streptosporangiales</taxon>
        <taxon>Streptosporangiaceae</taxon>
        <taxon>Streptosporangium</taxon>
    </lineage>
</organism>
<dbReference type="Gene3D" id="2.60.120.260">
    <property type="entry name" value="Galactose-binding domain-like"/>
    <property type="match status" value="1"/>
</dbReference>
<dbReference type="EMBL" id="JACCCO010000004">
    <property type="protein sequence ID" value="NYF44599.1"/>
    <property type="molecule type" value="Genomic_DNA"/>
</dbReference>
<dbReference type="Proteomes" id="UP000576393">
    <property type="component" value="Unassembled WGS sequence"/>
</dbReference>
<dbReference type="RefSeq" id="WP_179829044.1">
    <property type="nucleotide sequence ID" value="NZ_JACCCO010000004.1"/>
</dbReference>
<evidence type="ECO:0000313" key="1">
    <source>
        <dbReference type="EMBL" id="NYF44599.1"/>
    </source>
</evidence>
<accession>A0A852V807</accession>